<reference evidence="1 2" key="1">
    <citation type="submission" date="2019-08" db="EMBL/GenBank/DDBJ databases">
        <title>Whole genome of Aphis craccivora.</title>
        <authorList>
            <person name="Voronova N.V."/>
            <person name="Shulinski R.S."/>
            <person name="Bandarenka Y.V."/>
            <person name="Zhorov D.G."/>
            <person name="Warner D."/>
        </authorList>
    </citation>
    <scope>NUCLEOTIDE SEQUENCE [LARGE SCALE GENOMIC DNA]</scope>
    <source>
        <strain evidence="1">180601</strain>
        <tissue evidence="1">Whole Body</tissue>
    </source>
</reference>
<proteinExistence type="predicted"/>
<organism evidence="1 2">
    <name type="scientific">Aphis craccivora</name>
    <name type="common">Cowpea aphid</name>
    <dbReference type="NCBI Taxonomy" id="307492"/>
    <lineage>
        <taxon>Eukaryota</taxon>
        <taxon>Metazoa</taxon>
        <taxon>Ecdysozoa</taxon>
        <taxon>Arthropoda</taxon>
        <taxon>Hexapoda</taxon>
        <taxon>Insecta</taxon>
        <taxon>Pterygota</taxon>
        <taxon>Neoptera</taxon>
        <taxon>Paraneoptera</taxon>
        <taxon>Hemiptera</taxon>
        <taxon>Sternorrhyncha</taxon>
        <taxon>Aphidomorpha</taxon>
        <taxon>Aphidoidea</taxon>
        <taxon>Aphididae</taxon>
        <taxon>Aphidini</taxon>
        <taxon>Aphis</taxon>
        <taxon>Aphis</taxon>
    </lineage>
</organism>
<accession>A0A6G0YQ72</accession>
<name>A0A6G0YQ72_APHCR</name>
<sequence length="39" mass="4311">MKYALITSVEVESSFSMNKNILSDVKVSSTTQNLGNTSW</sequence>
<dbReference type="Proteomes" id="UP000478052">
    <property type="component" value="Unassembled WGS sequence"/>
</dbReference>
<protein>
    <submittedName>
        <fullName evidence="1">Uncharacterized protein</fullName>
    </submittedName>
</protein>
<evidence type="ECO:0000313" key="1">
    <source>
        <dbReference type="EMBL" id="KAF0759649.1"/>
    </source>
</evidence>
<keyword evidence="2" id="KW-1185">Reference proteome</keyword>
<dbReference type="EMBL" id="VUJU01002928">
    <property type="protein sequence ID" value="KAF0759649.1"/>
    <property type="molecule type" value="Genomic_DNA"/>
</dbReference>
<comment type="caution">
    <text evidence="1">The sequence shown here is derived from an EMBL/GenBank/DDBJ whole genome shotgun (WGS) entry which is preliminary data.</text>
</comment>
<evidence type="ECO:0000313" key="2">
    <source>
        <dbReference type="Proteomes" id="UP000478052"/>
    </source>
</evidence>
<dbReference type="AlphaFoldDB" id="A0A6G0YQ72"/>
<gene>
    <name evidence="1" type="ORF">FWK35_00019440</name>
</gene>